<feature type="domain" description="DUF6468" evidence="2">
    <location>
        <begin position="34"/>
        <end position="97"/>
    </location>
</feature>
<dbReference type="Pfam" id="PF20072">
    <property type="entry name" value="DUF6468"/>
    <property type="match status" value="1"/>
</dbReference>
<protein>
    <recommendedName>
        <fullName evidence="2">DUF6468 domain-containing protein</fullName>
    </recommendedName>
</protein>
<feature type="transmembrane region" description="Helical" evidence="1">
    <location>
        <begin position="6"/>
        <end position="25"/>
    </location>
</feature>
<evidence type="ECO:0000313" key="4">
    <source>
        <dbReference type="Proteomes" id="UP001161064"/>
    </source>
</evidence>
<accession>A0ABQ4PWX2</accession>
<dbReference type="EMBL" id="BPFZ01000009">
    <property type="protein sequence ID" value="GIU67441.1"/>
    <property type="molecule type" value="Genomic_DNA"/>
</dbReference>
<reference evidence="3" key="2">
    <citation type="journal article" date="2023" name="ISME Commun">
        <title>Characterization of a bloom-associated alphaproteobacterial lineage, 'Candidatus Phycosocius': insights into freshwater algal-bacterial interactions.</title>
        <authorList>
            <person name="Tanabe Y."/>
            <person name="Yamaguchi H."/>
            <person name="Yoshida M."/>
            <person name="Kai A."/>
            <person name="Okazaki Y."/>
        </authorList>
    </citation>
    <scope>NUCLEOTIDE SEQUENCE</scope>
    <source>
        <strain evidence="3">BOTRYCO-1</strain>
    </source>
</reference>
<evidence type="ECO:0000259" key="2">
    <source>
        <dbReference type="Pfam" id="PF20072"/>
    </source>
</evidence>
<organism evidence="3 4">
    <name type="scientific">Candidatus Phycosocius spiralis</name>
    <dbReference type="NCBI Taxonomy" id="2815099"/>
    <lineage>
        <taxon>Bacteria</taxon>
        <taxon>Pseudomonadati</taxon>
        <taxon>Pseudomonadota</taxon>
        <taxon>Alphaproteobacteria</taxon>
        <taxon>Caulobacterales</taxon>
        <taxon>Caulobacterales incertae sedis</taxon>
        <taxon>Candidatus Phycosocius</taxon>
    </lineage>
</organism>
<dbReference type="Proteomes" id="UP001161064">
    <property type="component" value="Unassembled WGS sequence"/>
</dbReference>
<evidence type="ECO:0000313" key="3">
    <source>
        <dbReference type="EMBL" id="GIU67441.1"/>
    </source>
</evidence>
<proteinExistence type="predicted"/>
<dbReference type="InterPro" id="IPR045531">
    <property type="entry name" value="DUF6468"/>
</dbReference>
<dbReference type="RefSeq" id="WP_284360346.1">
    <property type="nucleotide sequence ID" value="NZ_BPFZ01000009.1"/>
</dbReference>
<gene>
    <name evidence="3" type="ORF">PsB1_1595</name>
</gene>
<sequence>MSAYFIPAAQIILAIAMLVVALLCIRLDRKITALREGKDGVAAAAKELALAVGRAEASVATLKASSQEAQTHLERGIQEARAAADTLKFLSSTARALEGKSAPSRVDREAQHDLRWNDDPLDDEFRLKRRDRPTSEKWGGLR</sequence>
<keyword evidence="1" id="KW-0812">Transmembrane</keyword>
<reference evidence="3" key="1">
    <citation type="submission" date="2021-05" db="EMBL/GenBank/DDBJ databases">
        <authorList>
            <person name="Tanabe Y."/>
        </authorList>
    </citation>
    <scope>NUCLEOTIDE SEQUENCE</scope>
    <source>
        <strain evidence="3">BOTRYCO-1</strain>
    </source>
</reference>
<evidence type="ECO:0000256" key="1">
    <source>
        <dbReference type="SAM" id="Phobius"/>
    </source>
</evidence>
<comment type="caution">
    <text evidence="3">The sequence shown here is derived from an EMBL/GenBank/DDBJ whole genome shotgun (WGS) entry which is preliminary data.</text>
</comment>
<keyword evidence="4" id="KW-1185">Reference proteome</keyword>
<keyword evidence="1" id="KW-1133">Transmembrane helix</keyword>
<keyword evidence="1" id="KW-0472">Membrane</keyword>
<name>A0ABQ4PWX2_9PROT</name>